<feature type="domain" description="Ice-binding protein C-terminal" evidence="2">
    <location>
        <begin position="206"/>
        <end position="230"/>
    </location>
</feature>
<feature type="chain" id="PRO_5022043633" evidence="1">
    <location>
        <begin position="34"/>
        <end position="239"/>
    </location>
</feature>
<sequence>MRVPATEEGNKMNFKIFGAVIAAGMICAGQASATAVVLTFDPAGSTGAQPACTGTDGGLVDRLCNHVDFIGVDYGTTAQLGVSYNAGGVATSLRAYDAGFYSGGAYNGSDGMQFSDIVFTPTAGNEVSLTSWFYTNGSATFVPYEFEVRDAANNLVLSHTDTTRGTFNANTAYYSGPLTFRFRSASGGIVLDNLAVDVRGIAVGGAVPEPTTWALMIGGFAATGIASRRRRQSLCATEA</sequence>
<dbReference type="NCBIfam" id="TIGR02595">
    <property type="entry name" value="PEP_CTERM"/>
    <property type="match status" value="1"/>
</dbReference>
<evidence type="ECO:0000313" key="4">
    <source>
        <dbReference type="Proteomes" id="UP000317894"/>
    </source>
</evidence>
<dbReference type="RefSeq" id="WP_144334911.1">
    <property type="nucleotide sequence ID" value="NZ_VJWA01000002.1"/>
</dbReference>
<dbReference type="OrthoDB" id="531718at2"/>
<protein>
    <submittedName>
        <fullName evidence="3">PEP-CTERM sorting domain-containing protein</fullName>
    </submittedName>
</protein>
<dbReference type="NCBIfam" id="NF035944">
    <property type="entry name" value="PEPxxWA-CTERM"/>
    <property type="match status" value="1"/>
</dbReference>
<evidence type="ECO:0000313" key="3">
    <source>
        <dbReference type="EMBL" id="TRW14741.1"/>
    </source>
</evidence>
<keyword evidence="4" id="KW-1185">Reference proteome</keyword>
<dbReference type="Pfam" id="PF07589">
    <property type="entry name" value="PEP-CTERM"/>
    <property type="match status" value="1"/>
</dbReference>
<comment type="caution">
    <text evidence="3">The sequence shown here is derived from an EMBL/GenBank/DDBJ whole genome shotgun (WGS) entry which is preliminary data.</text>
</comment>
<dbReference type="EMBL" id="VJWA01000002">
    <property type="protein sequence ID" value="TRW14741.1"/>
    <property type="molecule type" value="Genomic_DNA"/>
</dbReference>
<reference evidence="3 4" key="1">
    <citation type="submission" date="2019-07" db="EMBL/GenBank/DDBJ databases">
        <title>Novel species isolated from glacier.</title>
        <authorList>
            <person name="Liu Q."/>
            <person name="Xin Y.-H."/>
        </authorList>
    </citation>
    <scope>NUCLEOTIDE SEQUENCE [LARGE SCALE GENOMIC DNA]</scope>
    <source>
        <strain evidence="3 4">LB1R16</strain>
    </source>
</reference>
<evidence type="ECO:0000259" key="2">
    <source>
        <dbReference type="Pfam" id="PF07589"/>
    </source>
</evidence>
<proteinExistence type="predicted"/>
<dbReference type="Proteomes" id="UP000317894">
    <property type="component" value="Unassembled WGS sequence"/>
</dbReference>
<dbReference type="AlphaFoldDB" id="A0A552U950"/>
<keyword evidence="1" id="KW-0732">Signal</keyword>
<organism evidence="3 4">
    <name type="scientific">Glacieibacterium frigidum</name>
    <dbReference type="NCBI Taxonomy" id="2593303"/>
    <lineage>
        <taxon>Bacteria</taxon>
        <taxon>Pseudomonadati</taxon>
        <taxon>Pseudomonadota</taxon>
        <taxon>Alphaproteobacteria</taxon>
        <taxon>Sphingomonadales</taxon>
        <taxon>Sphingosinicellaceae</taxon>
        <taxon>Glacieibacterium</taxon>
    </lineage>
</organism>
<evidence type="ECO:0000256" key="1">
    <source>
        <dbReference type="SAM" id="SignalP"/>
    </source>
</evidence>
<dbReference type="InterPro" id="IPR013424">
    <property type="entry name" value="Ice-binding_C"/>
</dbReference>
<name>A0A552U950_9SPHN</name>
<feature type="signal peptide" evidence="1">
    <location>
        <begin position="1"/>
        <end position="33"/>
    </location>
</feature>
<accession>A0A552U950</accession>
<gene>
    <name evidence="3" type="ORF">FMM06_13735</name>
</gene>